<keyword evidence="2" id="KW-1185">Reference proteome</keyword>
<name>A0A371JL62_9FLAO</name>
<accession>A0A371JL62</accession>
<protein>
    <submittedName>
        <fullName evidence="1">Uncharacterized protein</fullName>
    </submittedName>
</protein>
<organism evidence="1 2">
    <name type="scientific">Flagellimonas nanhaiensis</name>
    <dbReference type="NCBI Taxonomy" id="2292706"/>
    <lineage>
        <taxon>Bacteria</taxon>
        <taxon>Pseudomonadati</taxon>
        <taxon>Bacteroidota</taxon>
        <taxon>Flavobacteriia</taxon>
        <taxon>Flavobacteriales</taxon>
        <taxon>Flavobacteriaceae</taxon>
        <taxon>Flagellimonas</taxon>
    </lineage>
</organism>
<evidence type="ECO:0000313" key="1">
    <source>
        <dbReference type="EMBL" id="RDY57702.1"/>
    </source>
</evidence>
<evidence type="ECO:0000313" key="2">
    <source>
        <dbReference type="Proteomes" id="UP000261828"/>
    </source>
</evidence>
<proteinExistence type="predicted"/>
<sequence length="99" mass="11687">MKHRGQVFKLDLKRAIILEDARRIQVREKPINNLLQLSQLMCDTYVDDYEVDRLYKLLWRAQGKGYSTHGLSTDFKPIIEHLCELLSIEEEDLIIDVID</sequence>
<gene>
    <name evidence="1" type="ORF">DX873_17530</name>
</gene>
<dbReference type="EMBL" id="QTJX01000007">
    <property type="protein sequence ID" value="RDY57702.1"/>
    <property type="molecule type" value="Genomic_DNA"/>
</dbReference>
<reference evidence="1 2" key="1">
    <citation type="submission" date="2018-08" db="EMBL/GenBank/DDBJ databases">
        <title>Muricauda nanhaiensis sp. nov., isolated from seawater of the South China Sea.</title>
        <authorList>
            <person name="Dang Y."/>
        </authorList>
    </citation>
    <scope>NUCLEOTIDE SEQUENCE [LARGE SCALE GENOMIC DNA]</scope>
    <source>
        <strain evidence="1 2">SM1704</strain>
    </source>
</reference>
<dbReference type="AlphaFoldDB" id="A0A371JL62"/>
<comment type="caution">
    <text evidence="1">The sequence shown here is derived from an EMBL/GenBank/DDBJ whole genome shotgun (WGS) entry which is preliminary data.</text>
</comment>
<dbReference type="Proteomes" id="UP000261828">
    <property type="component" value="Unassembled WGS sequence"/>
</dbReference>